<comment type="caution">
    <text evidence="1">The sequence shown here is derived from an EMBL/GenBank/DDBJ whole genome shotgun (WGS) entry which is preliminary data.</text>
</comment>
<proteinExistence type="predicted"/>
<organism evidence="1 2">
    <name type="scientific">Trichinella britovi</name>
    <name type="common">Parasitic roundworm</name>
    <dbReference type="NCBI Taxonomy" id="45882"/>
    <lineage>
        <taxon>Eukaryota</taxon>
        <taxon>Metazoa</taxon>
        <taxon>Ecdysozoa</taxon>
        <taxon>Nematoda</taxon>
        <taxon>Enoplea</taxon>
        <taxon>Dorylaimia</taxon>
        <taxon>Trichinellida</taxon>
        <taxon>Trichinellidae</taxon>
        <taxon>Trichinella</taxon>
    </lineage>
</organism>
<dbReference type="EMBL" id="JYDI01002046">
    <property type="protein sequence ID" value="KRY25920.1"/>
    <property type="molecule type" value="Genomic_DNA"/>
</dbReference>
<name>A0A0V1AMA8_TRIBR</name>
<evidence type="ECO:0000313" key="1">
    <source>
        <dbReference type="EMBL" id="KRY25920.1"/>
    </source>
</evidence>
<reference evidence="1 2" key="1">
    <citation type="submission" date="2015-01" db="EMBL/GenBank/DDBJ databases">
        <title>Evolution of Trichinella species and genotypes.</title>
        <authorList>
            <person name="Korhonen P.K."/>
            <person name="Edoardo P."/>
            <person name="Giuseppe L.R."/>
            <person name="Gasser R.B."/>
        </authorList>
    </citation>
    <scope>NUCLEOTIDE SEQUENCE [LARGE SCALE GENOMIC DNA]</scope>
    <source>
        <strain evidence="1">ISS120</strain>
    </source>
</reference>
<dbReference type="AlphaFoldDB" id="A0A0V1AMA8"/>
<protein>
    <submittedName>
        <fullName evidence="1">Uncharacterized protein</fullName>
    </submittedName>
</protein>
<gene>
    <name evidence="1" type="ORF">T03_7296</name>
</gene>
<keyword evidence="2" id="KW-1185">Reference proteome</keyword>
<accession>A0A0V1AMA8</accession>
<evidence type="ECO:0000313" key="2">
    <source>
        <dbReference type="Proteomes" id="UP000054653"/>
    </source>
</evidence>
<sequence>MKYENGRRTKINIVFYEGNLLKQGRKNMDSRFPAQQFSICLC</sequence>
<dbReference type="Proteomes" id="UP000054653">
    <property type="component" value="Unassembled WGS sequence"/>
</dbReference>